<evidence type="ECO:0000313" key="7">
    <source>
        <dbReference type="Proteomes" id="UP000186894"/>
    </source>
</evidence>
<feature type="domain" description="HTH lysR-type" evidence="5">
    <location>
        <begin position="10"/>
        <end position="61"/>
    </location>
</feature>
<evidence type="ECO:0000256" key="4">
    <source>
        <dbReference type="ARBA" id="ARBA00023163"/>
    </source>
</evidence>
<dbReference type="Proteomes" id="UP000186894">
    <property type="component" value="Unassembled WGS sequence"/>
</dbReference>
<proteinExistence type="inferred from homology"/>
<evidence type="ECO:0000256" key="2">
    <source>
        <dbReference type="ARBA" id="ARBA00023015"/>
    </source>
</evidence>
<dbReference type="Pfam" id="PF03466">
    <property type="entry name" value="LysR_substrate"/>
    <property type="match status" value="1"/>
</dbReference>
<dbReference type="InterPro" id="IPR005119">
    <property type="entry name" value="LysR_subst-bd"/>
</dbReference>
<evidence type="ECO:0000313" key="6">
    <source>
        <dbReference type="EMBL" id="OLP45780.1"/>
    </source>
</evidence>
<dbReference type="InterPro" id="IPR000847">
    <property type="entry name" value="LysR_HTH_N"/>
</dbReference>
<dbReference type="InterPro" id="IPR036388">
    <property type="entry name" value="WH-like_DNA-bd_sf"/>
</dbReference>
<name>A0A1Q8ZUP1_9HYPH</name>
<dbReference type="PANTHER" id="PTHR30579:SF3">
    <property type="entry name" value="TRANSCRIPTIONAL REGULATORY PROTEIN"/>
    <property type="match status" value="1"/>
</dbReference>
<dbReference type="AlphaFoldDB" id="A0A1Q8ZUP1"/>
<sequence>MKNISWDSYQLFIKVANAGGLSAAQAVSGLSPATLSRRMLALEQQLGRSLFDRSQTGYALTRDGYALLDHLKSFESAERAVDIWSQNTSAPALVRITVGTWIAWFMAQNFARIQKEQDNVRIELCVTEERAALAHREADIGIRAVEPQELNLTKTLLGEVAYCAYCHRNVRDWQHLPWLAVLPHHAISAYLRWPHEHHAGEITVMVNRPRSLMDLAIAGVGRVVLPCFVGDPDPHLQRAGDEIVALRHRQWLVTHNDDRHRAEIRLLSKRIVGLIKAQADIFRGRNA</sequence>
<protein>
    <submittedName>
        <fullName evidence="6">LysR family transcriptional regulator</fullName>
    </submittedName>
</protein>
<keyword evidence="3" id="KW-0238">DNA-binding</keyword>
<dbReference type="PANTHER" id="PTHR30579">
    <property type="entry name" value="TRANSCRIPTIONAL REGULATOR"/>
    <property type="match status" value="1"/>
</dbReference>
<dbReference type="SUPFAM" id="SSF53850">
    <property type="entry name" value="Periplasmic binding protein-like II"/>
    <property type="match status" value="1"/>
</dbReference>
<dbReference type="InterPro" id="IPR036390">
    <property type="entry name" value="WH_DNA-bd_sf"/>
</dbReference>
<keyword evidence="4" id="KW-0804">Transcription</keyword>
<dbReference type="InterPro" id="IPR050176">
    <property type="entry name" value="LTTR"/>
</dbReference>
<dbReference type="EMBL" id="MKIM01000024">
    <property type="protein sequence ID" value="OLP45780.1"/>
    <property type="molecule type" value="Genomic_DNA"/>
</dbReference>
<keyword evidence="7" id="KW-1185">Reference proteome</keyword>
<dbReference type="SUPFAM" id="SSF46785">
    <property type="entry name" value="Winged helix' DNA-binding domain"/>
    <property type="match status" value="1"/>
</dbReference>
<comment type="similarity">
    <text evidence="1">Belongs to the LysR transcriptional regulatory family.</text>
</comment>
<accession>A0A1Q8ZUP1</accession>
<dbReference type="STRING" id="1867956.BJF95_11740"/>
<dbReference type="GO" id="GO:0003677">
    <property type="term" value="F:DNA binding"/>
    <property type="evidence" value="ECO:0007669"/>
    <property type="project" value="UniProtKB-KW"/>
</dbReference>
<dbReference type="RefSeq" id="WP_075638783.1">
    <property type="nucleotide sequence ID" value="NZ_MKIM01000024.1"/>
</dbReference>
<dbReference type="OrthoDB" id="9796526at2"/>
<dbReference type="GO" id="GO:0003700">
    <property type="term" value="F:DNA-binding transcription factor activity"/>
    <property type="evidence" value="ECO:0007669"/>
    <property type="project" value="InterPro"/>
</dbReference>
<evidence type="ECO:0000259" key="5">
    <source>
        <dbReference type="PROSITE" id="PS50931"/>
    </source>
</evidence>
<keyword evidence="2" id="KW-0805">Transcription regulation</keyword>
<organism evidence="6 7">
    <name type="scientific">Rhizobium oryziradicis</name>
    <dbReference type="NCBI Taxonomy" id="1867956"/>
    <lineage>
        <taxon>Bacteria</taxon>
        <taxon>Pseudomonadati</taxon>
        <taxon>Pseudomonadota</taxon>
        <taxon>Alphaproteobacteria</taxon>
        <taxon>Hyphomicrobiales</taxon>
        <taxon>Rhizobiaceae</taxon>
        <taxon>Rhizobium/Agrobacterium group</taxon>
        <taxon>Rhizobium</taxon>
    </lineage>
</organism>
<dbReference type="Pfam" id="PF00126">
    <property type="entry name" value="HTH_1"/>
    <property type="match status" value="1"/>
</dbReference>
<evidence type="ECO:0000256" key="1">
    <source>
        <dbReference type="ARBA" id="ARBA00009437"/>
    </source>
</evidence>
<reference evidence="6 7" key="1">
    <citation type="submission" date="2016-09" db="EMBL/GenBank/DDBJ databases">
        <title>Rhizobium oryziradicis sp. nov., isolated from the root of rice.</title>
        <authorList>
            <person name="Zhao J."/>
            <person name="Zhang X."/>
        </authorList>
    </citation>
    <scope>NUCLEOTIDE SEQUENCE [LARGE SCALE GENOMIC DNA]</scope>
    <source>
        <strain evidence="6 7">N19</strain>
    </source>
</reference>
<dbReference type="Gene3D" id="3.40.190.290">
    <property type="match status" value="1"/>
</dbReference>
<gene>
    <name evidence="6" type="ORF">BJF95_11740</name>
</gene>
<dbReference type="PROSITE" id="PS50931">
    <property type="entry name" value="HTH_LYSR"/>
    <property type="match status" value="1"/>
</dbReference>
<dbReference type="Gene3D" id="1.10.10.10">
    <property type="entry name" value="Winged helix-like DNA-binding domain superfamily/Winged helix DNA-binding domain"/>
    <property type="match status" value="1"/>
</dbReference>
<evidence type="ECO:0000256" key="3">
    <source>
        <dbReference type="ARBA" id="ARBA00023125"/>
    </source>
</evidence>
<comment type="caution">
    <text evidence="6">The sequence shown here is derived from an EMBL/GenBank/DDBJ whole genome shotgun (WGS) entry which is preliminary data.</text>
</comment>